<accession>A0A1J1H2Y9</accession>
<dbReference type="PANTHER" id="PTHR31764">
    <property type="entry name" value="PROTEIN HAPLESS 2"/>
    <property type="match status" value="1"/>
</dbReference>
<dbReference type="OMA" id="NIKNTHH"/>
<name>A0A1J1H2Y9_PLARL</name>
<evidence type="ECO:0000256" key="6">
    <source>
        <dbReference type="ARBA" id="ARBA00022989"/>
    </source>
</evidence>
<dbReference type="GO" id="GO:0005886">
    <property type="term" value="C:plasma membrane"/>
    <property type="evidence" value="ECO:0007669"/>
    <property type="project" value="UniProtKB-SubCell"/>
</dbReference>
<proteinExistence type="inferred from homology"/>
<evidence type="ECO:0000256" key="1">
    <source>
        <dbReference type="ARBA" id="ARBA00004251"/>
    </source>
</evidence>
<keyword evidence="3" id="KW-1003">Cell membrane</keyword>
<evidence type="ECO:0000256" key="11">
    <source>
        <dbReference type="SAM" id="MobiDB-lite"/>
    </source>
</evidence>
<keyword evidence="6 12" id="KW-1133">Transmembrane helix</keyword>
<feature type="compositionally biased region" description="Basic and acidic residues" evidence="11">
    <location>
        <begin position="876"/>
        <end position="913"/>
    </location>
</feature>
<evidence type="ECO:0000256" key="8">
    <source>
        <dbReference type="ARBA" id="ARBA00023136"/>
    </source>
</evidence>
<feature type="compositionally biased region" description="Basic and acidic residues" evidence="11">
    <location>
        <begin position="364"/>
        <end position="376"/>
    </location>
</feature>
<feature type="region of interest" description="Disordered" evidence="11">
    <location>
        <begin position="800"/>
        <end position="851"/>
    </location>
</feature>
<evidence type="ECO:0000256" key="12">
    <source>
        <dbReference type="SAM" id="Phobius"/>
    </source>
</evidence>
<comment type="similarity">
    <text evidence="2">Belongs to the HAP2/GCS1 family.</text>
</comment>
<keyword evidence="5 13" id="KW-0732">Signal</keyword>
<feature type="compositionally biased region" description="Basic and acidic residues" evidence="11">
    <location>
        <begin position="383"/>
        <end position="400"/>
    </location>
</feature>
<gene>
    <name evidence="14" type="ORF">PRELSG_0507700</name>
</gene>
<keyword evidence="15" id="KW-1185">Reference proteome</keyword>
<dbReference type="AlphaFoldDB" id="A0A1J1H2Y9"/>
<feature type="compositionally biased region" description="Low complexity" evidence="11">
    <location>
        <begin position="864"/>
        <end position="873"/>
    </location>
</feature>
<protein>
    <recommendedName>
        <fullName evidence="16">Generative cell specific-1/HAP2 domain-containing protein</fullName>
    </recommendedName>
</protein>
<feature type="signal peptide" evidence="13">
    <location>
        <begin position="1"/>
        <end position="22"/>
    </location>
</feature>
<evidence type="ECO:0000256" key="13">
    <source>
        <dbReference type="SAM" id="SignalP"/>
    </source>
</evidence>
<comment type="subcellular location">
    <subcellularLocation>
        <location evidence="1">Cell membrane</location>
        <topology evidence="1">Single-pass type I membrane protein</topology>
    </subcellularLocation>
</comment>
<feature type="region of interest" description="Disordered" evidence="11">
    <location>
        <begin position="863"/>
        <end position="913"/>
    </location>
</feature>
<evidence type="ECO:0000256" key="9">
    <source>
        <dbReference type="ARBA" id="ARBA00023157"/>
    </source>
</evidence>
<dbReference type="InterPro" id="IPR040326">
    <property type="entry name" value="HAP2/GCS1"/>
</dbReference>
<sequence>MSALNNYFAVFFLLLNISLITAESFKSINKDNSYTLYFKNKQRYVVYRTEGSPYKNFFLYVEEIYQATEIPLKYYERLISYKKKKVNKKNLKEFCEEKKKIYENKDNQQSCFCCYRHQSLTFPLFSYLKYKKEKFYYQDVVLELSCLKKSGKKYYGFFIQQNSNFFMLNVTLQQFDLNDEYFININDKSALERKTYLLDPSNFEVDDEVFNVKLKFNVEKTYKNDYIEGNYLFMDIDTFREKITLKDSFIDNTILENSVVVNSDEVDEKGEECNKLTPYPFIWKQKKGFCSHKRNYCFKKQLNYFLNLEKKIDPKKLLLYNYSFFMIKKSRLNKYNSGNSLQNNTHITNNIERKRENEEEIENENEKKKEENHLEGENENEENNEKKNIEENTKKNIKNEEENEDKELDKKKKELVDFENKKKFKSKVNKTKDFVEYLEDNYYLGIEKQTHNFIDIKSHNNEKLNILFEENNEGESVSFVHSLSNCYDFNNELDKFCTIYISIWNKEDVDKELSIFINCEKQIVKDPSQLKKTIFLCKKCENTTTIKFEPIADLLITPCNVLITKKTEEEEIEKKKRLSKNSNKEEYFLFNIDANQIKKEENRNIIKNIPLKYDVPYEILENHLKKLDFLEDVEDIFLTYKKKIIYFMTKSENIIKIIIFLFFLLAFFIFIIPSIPICKSVIIKLKWYHNLKTFRMLIFWKIQDLVRGIKRIPRKIWRFIKRISKKIKRSFSKIFLKFRKDQELIDQNYKDNLERKRRNEEKKKIMKMKYEKKKKEKEELKKKRYKKLLENEKKFKIDMEKEENKKRKKQEKKREEQKRKEQQQKKEGLKEKEHKRKREKYIKKESKKDSIYSSHDNYEDLEKNYTSSNYSKNHNSKKEDRKYRNDSKNKDTQINKNKNKNELNDSYNRESYRKEKYYHENGYSDYARRTNEENSYYHKNKMDKRRSMSCGEERYTNYNLNETYNCNNSTYNKNLSNYRRNNHHNTLNNNENDMMNMQQLLQQPSYIQTQNIQPQMMTQHNLMQPQIIQPSIMQPQIIQPQIMQPQIIQPQIVSQPTLIQPFVQSSAVQQPYYQNQSYINTNQRYY</sequence>
<feature type="chain" id="PRO_5012610888" description="Generative cell specific-1/HAP2 domain-containing protein" evidence="13">
    <location>
        <begin position="23"/>
        <end position="1086"/>
    </location>
</feature>
<feature type="region of interest" description="Disordered" evidence="11">
    <location>
        <begin position="335"/>
        <end position="409"/>
    </location>
</feature>
<dbReference type="GeneID" id="39735020"/>
<dbReference type="OrthoDB" id="377660at2759"/>
<dbReference type="VEuPathDB" id="PlasmoDB:PRELSG_0507700"/>
<evidence type="ECO:0008006" key="16">
    <source>
        <dbReference type="Google" id="ProtNLM"/>
    </source>
</evidence>
<dbReference type="RefSeq" id="XP_028531928.1">
    <property type="nucleotide sequence ID" value="XM_028675328.1"/>
</dbReference>
<evidence type="ECO:0000256" key="5">
    <source>
        <dbReference type="ARBA" id="ARBA00022729"/>
    </source>
</evidence>
<dbReference type="Proteomes" id="UP000220158">
    <property type="component" value="Chromosome 5"/>
</dbReference>
<dbReference type="GO" id="GO:0008289">
    <property type="term" value="F:lipid binding"/>
    <property type="evidence" value="ECO:0007669"/>
    <property type="project" value="UniProtKB-KW"/>
</dbReference>
<feature type="compositionally biased region" description="Basic and acidic residues" evidence="11">
    <location>
        <begin position="842"/>
        <end position="851"/>
    </location>
</feature>
<dbReference type="PANTHER" id="PTHR31764:SF0">
    <property type="entry name" value="GENERATIVE CELL SPECIFIC-1_HAP2 DOMAIN-CONTAINING PROTEIN"/>
    <property type="match status" value="1"/>
</dbReference>
<evidence type="ECO:0000256" key="7">
    <source>
        <dbReference type="ARBA" id="ARBA00023121"/>
    </source>
</evidence>
<feature type="compositionally biased region" description="Basic and acidic residues" evidence="11">
    <location>
        <begin position="812"/>
        <end position="832"/>
    </location>
</feature>
<keyword evidence="10" id="KW-0278">Fertilization</keyword>
<reference evidence="14 15" key="1">
    <citation type="submission" date="2015-04" db="EMBL/GenBank/DDBJ databases">
        <authorList>
            <consortium name="Pathogen Informatics"/>
        </authorList>
    </citation>
    <scope>NUCLEOTIDE SEQUENCE [LARGE SCALE GENOMIC DNA]</scope>
    <source>
        <strain evidence="14 15">SGS1</strain>
    </source>
</reference>
<dbReference type="GO" id="GO:0007338">
    <property type="term" value="P:single fertilization"/>
    <property type="evidence" value="ECO:0007669"/>
    <property type="project" value="UniProtKB-KW"/>
</dbReference>
<keyword evidence="7" id="KW-0446">Lipid-binding</keyword>
<evidence type="ECO:0000256" key="3">
    <source>
        <dbReference type="ARBA" id="ARBA00022475"/>
    </source>
</evidence>
<evidence type="ECO:0000313" key="15">
    <source>
        <dbReference type="Proteomes" id="UP000220158"/>
    </source>
</evidence>
<keyword evidence="4 12" id="KW-0812">Transmembrane</keyword>
<feature type="compositionally biased region" description="Polar residues" evidence="11">
    <location>
        <begin position="335"/>
        <end position="346"/>
    </location>
</feature>
<keyword evidence="9" id="KW-1015">Disulfide bond</keyword>
<dbReference type="KEGG" id="prel:PRELSG_0507700"/>
<evidence type="ECO:0000256" key="4">
    <source>
        <dbReference type="ARBA" id="ARBA00022692"/>
    </source>
</evidence>
<evidence type="ECO:0000313" key="14">
    <source>
        <dbReference type="EMBL" id="CRG98919.1"/>
    </source>
</evidence>
<keyword evidence="8 12" id="KW-0472">Membrane</keyword>
<feature type="transmembrane region" description="Helical" evidence="12">
    <location>
        <begin position="657"/>
        <end position="678"/>
    </location>
</feature>
<organism evidence="14 15">
    <name type="scientific">Plasmodium relictum</name>
    <dbReference type="NCBI Taxonomy" id="85471"/>
    <lineage>
        <taxon>Eukaryota</taxon>
        <taxon>Sar</taxon>
        <taxon>Alveolata</taxon>
        <taxon>Apicomplexa</taxon>
        <taxon>Aconoidasida</taxon>
        <taxon>Haemosporida</taxon>
        <taxon>Plasmodiidae</taxon>
        <taxon>Plasmodium</taxon>
        <taxon>Plasmodium (Haemamoeba)</taxon>
    </lineage>
</organism>
<evidence type="ECO:0000256" key="10">
    <source>
        <dbReference type="ARBA" id="ARBA00023279"/>
    </source>
</evidence>
<evidence type="ECO:0000256" key="2">
    <source>
        <dbReference type="ARBA" id="ARBA00010929"/>
    </source>
</evidence>
<dbReference type="EMBL" id="LN835300">
    <property type="protein sequence ID" value="CRG98919.1"/>
    <property type="molecule type" value="Genomic_DNA"/>
</dbReference>